<comment type="caution">
    <text evidence="3">The sequence shown here is derived from an EMBL/GenBank/DDBJ whole genome shotgun (WGS) entry which is preliminary data.</text>
</comment>
<feature type="region of interest" description="Disordered" evidence="1">
    <location>
        <begin position="26"/>
        <end position="47"/>
    </location>
</feature>
<proteinExistence type="predicted"/>
<accession>A0A0B2VIS6</accession>
<organism evidence="3 4">
    <name type="scientific">Toxocara canis</name>
    <name type="common">Canine roundworm</name>
    <dbReference type="NCBI Taxonomy" id="6265"/>
    <lineage>
        <taxon>Eukaryota</taxon>
        <taxon>Metazoa</taxon>
        <taxon>Ecdysozoa</taxon>
        <taxon>Nematoda</taxon>
        <taxon>Chromadorea</taxon>
        <taxon>Rhabditida</taxon>
        <taxon>Spirurina</taxon>
        <taxon>Ascaridomorpha</taxon>
        <taxon>Ascaridoidea</taxon>
        <taxon>Toxocaridae</taxon>
        <taxon>Toxocara</taxon>
    </lineage>
</organism>
<gene>
    <name evidence="3" type="ORF">Tcan_18959</name>
</gene>
<dbReference type="STRING" id="6265.A0A0B2VIS6"/>
<name>A0A0B2VIS6_TOXCA</name>
<keyword evidence="4" id="KW-1185">Reference proteome</keyword>
<reference evidence="3 4" key="1">
    <citation type="submission" date="2014-11" db="EMBL/GenBank/DDBJ databases">
        <title>Genetic blueprint of the zoonotic pathogen Toxocara canis.</title>
        <authorList>
            <person name="Zhu X.-Q."/>
            <person name="Korhonen P.K."/>
            <person name="Cai H."/>
            <person name="Young N.D."/>
            <person name="Nejsum P."/>
            <person name="von Samson-Himmelstjerna G."/>
            <person name="Boag P.R."/>
            <person name="Tan P."/>
            <person name="Li Q."/>
            <person name="Min J."/>
            <person name="Yang Y."/>
            <person name="Wang X."/>
            <person name="Fang X."/>
            <person name="Hall R.S."/>
            <person name="Hofmann A."/>
            <person name="Sternberg P.W."/>
            <person name="Jex A.R."/>
            <person name="Gasser R.B."/>
        </authorList>
    </citation>
    <scope>NUCLEOTIDE SEQUENCE [LARGE SCALE GENOMIC DNA]</scope>
    <source>
        <strain evidence="3">PN_DK_2014</strain>
    </source>
</reference>
<feature type="chain" id="PRO_5002078324" evidence="2">
    <location>
        <begin position="17"/>
        <end position="242"/>
    </location>
</feature>
<dbReference type="AlphaFoldDB" id="A0A0B2VIS6"/>
<protein>
    <submittedName>
        <fullName evidence="3">Uncharacterized protein</fullName>
    </submittedName>
</protein>
<evidence type="ECO:0000256" key="2">
    <source>
        <dbReference type="SAM" id="SignalP"/>
    </source>
</evidence>
<evidence type="ECO:0000256" key="1">
    <source>
        <dbReference type="SAM" id="MobiDB-lite"/>
    </source>
</evidence>
<keyword evidence="2" id="KW-0732">Signal</keyword>
<evidence type="ECO:0000313" key="3">
    <source>
        <dbReference type="EMBL" id="KHN81458.1"/>
    </source>
</evidence>
<feature type="signal peptide" evidence="2">
    <location>
        <begin position="1"/>
        <end position="16"/>
    </location>
</feature>
<sequence length="242" mass="26900">MFVVANVCTGLAVVLSTFICSEAGAGHATTPGRSIRRNSGEARSDPFNGYNPEVLSTLLAQLDDTSQCERVVALSNLHRLLERELKVRYSQLLLLARLIAQHPHLHPLPLPPNATLSAEPLLRLNSSAPVYALQLICESHGEPVWIPTLLYPTTSPTSFLTLRVPPFDLDACAFSECQNEKKVFIDEACYYHQSASGLIKVRSTFRVCCKKGYSSAATKYLSPMFFTVEWCICFYISQRCHC</sequence>
<dbReference type="Proteomes" id="UP000031036">
    <property type="component" value="Unassembled WGS sequence"/>
</dbReference>
<evidence type="ECO:0000313" key="4">
    <source>
        <dbReference type="Proteomes" id="UP000031036"/>
    </source>
</evidence>
<dbReference type="EMBL" id="JPKZ01001513">
    <property type="protein sequence ID" value="KHN81458.1"/>
    <property type="molecule type" value="Genomic_DNA"/>
</dbReference>
<dbReference type="OrthoDB" id="5823771at2759"/>